<proteinExistence type="inferred from homology"/>
<keyword evidence="4 7" id="KW-1133">Transmembrane helix</keyword>
<evidence type="ECO:0000313" key="10">
    <source>
        <dbReference type="Proteomes" id="UP000440578"/>
    </source>
</evidence>
<evidence type="ECO:0000259" key="8">
    <source>
        <dbReference type="SMART" id="SM00014"/>
    </source>
</evidence>
<gene>
    <name evidence="9" type="primary">wun_3</name>
    <name evidence="9" type="ORF">FJT64_020689</name>
</gene>
<dbReference type="PANTHER" id="PTHR10165:SF103">
    <property type="entry name" value="PHOSPHOLIPID PHOSPHATASE HOMOLOG 1.2 HOMOLOG"/>
    <property type="match status" value="1"/>
</dbReference>
<dbReference type="GO" id="GO:0046839">
    <property type="term" value="P:phospholipid dephosphorylation"/>
    <property type="evidence" value="ECO:0007669"/>
    <property type="project" value="TreeGrafter"/>
</dbReference>
<dbReference type="PANTHER" id="PTHR10165">
    <property type="entry name" value="LIPID PHOSPHATE PHOSPHATASE"/>
    <property type="match status" value="1"/>
</dbReference>
<comment type="caution">
    <text evidence="9">The sequence shown here is derived from an EMBL/GenBank/DDBJ whole genome shotgun (WGS) entry which is preliminary data.</text>
</comment>
<dbReference type="Pfam" id="PF01569">
    <property type="entry name" value="PAP2"/>
    <property type="match status" value="1"/>
</dbReference>
<dbReference type="GO" id="GO:0005886">
    <property type="term" value="C:plasma membrane"/>
    <property type="evidence" value="ECO:0007669"/>
    <property type="project" value="TreeGrafter"/>
</dbReference>
<dbReference type="EMBL" id="VIIS01000516">
    <property type="protein sequence ID" value="KAF0308037.1"/>
    <property type="molecule type" value="Genomic_DNA"/>
</dbReference>
<name>A0A6A4WKW6_AMPAM</name>
<dbReference type="InterPro" id="IPR036938">
    <property type="entry name" value="PAP2/HPO_sf"/>
</dbReference>
<dbReference type="InterPro" id="IPR043216">
    <property type="entry name" value="PAP-like"/>
</dbReference>
<sequence>MVVPCALSCESEPRGSTTAIAGIDMTSSESSENSLGKQLWYKRLAKSSLPYARDFIFLMCAVAVVLVTRRLGPVAPGFFCHDPSITYPYKGDSVSVTVLLALTLLLPPVLIFPIELLQQRRGITWSFTRPLRTAVVLGARHCTCQSFLFALTEVIKSLVSRPRPSFLALCQPTNYSQTLCDNSHFISQFECGSLKPSTSHFEELLIVDSMLSFPSGHAATSCCTATFMALYLMARSGGGRRRSVLRSFLTFLCVLYGSIITFSRVADYRHHLTDALAGAALGTAAALMLCCCVCRTMFGKNDHRRPLLPQSSVTSNRTTDTQVTALEDEM</sequence>
<comment type="subcellular location">
    <subcellularLocation>
        <location evidence="1">Membrane</location>
        <topology evidence="1">Multi-pass membrane protein</topology>
    </subcellularLocation>
</comment>
<feature type="transmembrane region" description="Helical" evidence="7">
    <location>
        <begin position="51"/>
        <end position="68"/>
    </location>
</feature>
<dbReference type="SUPFAM" id="SSF48317">
    <property type="entry name" value="Acid phosphatase/Vanadium-dependent haloperoxidase"/>
    <property type="match status" value="1"/>
</dbReference>
<dbReference type="GO" id="GO:0007165">
    <property type="term" value="P:signal transduction"/>
    <property type="evidence" value="ECO:0007669"/>
    <property type="project" value="TreeGrafter"/>
</dbReference>
<feature type="region of interest" description="Disordered" evidence="6">
    <location>
        <begin position="309"/>
        <end position="330"/>
    </location>
</feature>
<dbReference type="GO" id="GO:0006644">
    <property type="term" value="P:phospholipid metabolic process"/>
    <property type="evidence" value="ECO:0007669"/>
    <property type="project" value="InterPro"/>
</dbReference>
<dbReference type="InterPro" id="IPR000326">
    <property type="entry name" value="PAP2/HPO"/>
</dbReference>
<evidence type="ECO:0000256" key="1">
    <source>
        <dbReference type="ARBA" id="ARBA00004141"/>
    </source>
</evidence>
<feature type="transmembrane region" description="Helical" evidence="7">
    <location>
        <begin position="94"/>
        <end position="114"/>
    </location>
</feature>
<feature type="domain" description="Phosphatidic acid phosphatase type 2/haloperoxidase" evidence="8">
    <location>
        <begin position="136"/>
        <end position="290"/>
    </location>
</feature>
<evidence type="ECO:0000256" key="5">
    <source>
        <dbReference type="ARBA" id="ARBA00023136"/>
    </source>
</evidence>
<feature type="compositionally biased region" description="Polar residues" evidence="6">
    <location>
        <begin position="309"/>
        <end position="324"/>
    </location>
</feature>
<dbReference type="AlphaFoldDB" id="A0A6A4WKW6"/>
<reference evidence="9 10" key="1">
    <citation type="submission" date="2019-07" db="EMBL/GenBank/DDBJ databases">
        <title>Draft genome assembly of a fouling barnacle, Amphibalanus amphitrite (Darwin, 1854): The first reference genome for Thecostraca.</title>
        <authorList>
            <person name="Kim W."/>
        </authorList>
    </citation>
    <scope>NUCLEOTIDE SEQUENCE [LARGE SCALE GENOMIC DNA]</scope>
    <source>
        <strain evidence="9">SNU_AA5</strain>
        <tissue evidence="9">Soma without cirri and trophi</tissue>
    </source>
</reference>
<dbReference type="GO" id="GO:0008195">
    <property type="term" value="F:phosphatidate phosphatase activity"/>
    <property type="evidence" value="ECO:0007669"/>
    <property type="project" value="TreeGrafter"/>
</dbReference>
<evidence type="ECO:0000313" key="9">
    <source>
        <dbReference type="EMBL" id="KAF0308037.1"/>
    </source>
</evidence>
<evidence type="ECO:0000256" key="4">
    <source>
        <dbReference type="ARBA" id="ARBA00022989"/>
    </source>
</evidence>
<dbReference type="Proteomes" id="UP000440578">
    <property type="component" value="Unassembled WGS sequence"/>
</dbReference>
<keyword evidence="5 7" id="KW-0472">Membrane</keyword>
<evidence type="ECO:0000256" key="2">
    <source>
        <dbReference type="ARBA" id="ARBA00008816"/>
    </source>
</evidence>
<organism evidence="9 10">
    <name type="scientific">Amphibalanus amphitrite</name>
    <name type="common">Striped barnacle</name>
    <name type="synonym">Balanus amphitrite</name>
    <dbReference type="NCBI Taxonomy" id="1232801"/>
    <lineage>
        <taxon>Eukaryota</taxon>
        <taxon>Metazoa</taxon>
        <taxon>Ecdysozoa</taxon>
        <taxon>Arthropoda</taxon>
        <taxon>Crustacea</taxon>
        <taxon>Multicrustacea</taxon>
        <taxon>Cirripedia</taxon>
        <taxon>Thoracica</taxon>
        <taxon>Thoracicalcarea</taxon>
        <taxon>Balanomorpha</taxon>
        <taxon>Balanoidea</taxon>
        <taxon>Balanidae</taxon>
        <taxon>Amphibalaninae</taxon>
        <taxon>Amphibalanus</taxon>
    </lineage>
</organism>
<comment type="similarity">
    <text evidence="2">Belongs to the PA-phosphatase related phosphoesterase family.</text>
</comment>
<dbReference type="SMART" id="SM00014">
    <property type="entry name" value="acidPPc"/>
    <property type="match status" value="1"/>
</dbReference>
<accession>A0A6A4WKW6</accession>
<feature type="transmembrane region" description="Helical" evidence="7">
    <location>
        <begin position="275"/>
        <end position="298"/>
    </location>
</feature>
<evidence type="ECO:0000256" key="6">
    <source>
        <dbReference type="SAM" id="MobiDB-lite"/>
    </source>
</evidence>
<dbReference type="OrthoDB" id="8907274at2759"/>
<dbReference type="Gene3D" id="1.20.144.10">
    <property type="entry name" value="Phosphatidic acid phosphatase type 2/haloperoxidase"/>
    <property type="match status" value="1"/>
</dbReference>
<evidence type="ECO:0000256" key="3">
    <source>
        <dbReference type="ARBA" id="ARBA00022692"/>
    </source>
</evidence>
<protein>
    <submittedName>
        <fullName evidence="9">Putative phosphatidate phosphatase</fullName>
    </submittedName>
</protein>
<keyword evidence="3 7" id="KW-0812">Transmembrane</keyword>
<evidence type="ECO:0000256" key="7">
    <source>
        <dbReference type="SAM" id="Phobius"/>
    </source>
</evidence>
<keyword evidence="10" id="KW-1185">Reference proteome</keyword>
<feature type="transmembrane region" description="Helical" evidence="7">
    <location>
        <begin position="244"/>
        <end position="263"/>
    </location>
</feature>